<dbReference type="EMBL" id="FXBJ01000002">
    <property type="protein sequence ID" value="SMH26899.1"/>
    <property type="molecule type" value="Genomic_DNA"/>
</dbReference>
<dbReference type="InterPro" id="IPR034694">
    <property type="entry name" value="HPF_long/plastid"/>
</dbReference>
<dbReference type="SUPFAM" id="SSF69754">
    <property type="entry name" value="Ribosome binding protein Y (YfiA homologue)"/>
    <property type="match status" value="1"/>
</dbReference>
<dbReference type="HAMAP" id="MF_00839">
    <property type="entry name" value="HPF"/>
    <property type="match status" value="1"/>
</dbReference>
<keyword evidence="2 3" id="KW-0810">Translation regulation</keyword>
<dbReference type="Gene3D" id="3.30.505.50">
    <property type="entry name" value="Sigma 54 modulation/S30EA ribosomal protein, C-terminal domain"/>
    <property type="match status" value="1"/>
</dbReference>
<organism evidence="5 6">
    <name type="scientific">Carnobacterium iners</name>
    <dbReference type="NCBI Taxonomy" id="1073423"/>
    <lineage>
        <taxon>Bacteria</taxon>
        <taxon>Bacillati</taxon>
        <taxon>Bacillota</taxon>
        <taxon>Bacilli</taxon>
        <taxon>Lactobacillales</taxon>
        <taxon>Carnobacteriaceae</taxon>
        <taxon>Carnobacterium</taxon>
    </lineage>
</organism>
<feature type="domain" description="Sigma 54 modulation/S30EA ribosomal protein C-terminal" evidence="4">
    <location>
        <begin position="127"/>
        <end position="180"/>
    </location>
</feature>
<protein>
    <recommendedName>
        <fullName evidence="3">Ribosome hibernation promoting factor</fullName>
        <shortName evidence="3">HPF</shortName>
    </recommendedName>
</protein>
<dbReference type="Pfam" id="PF16321">
    <property type="entry name" value="Ribosom_S30AE_C"/>
    <property type="match status" value="1"/>
</dbReference>
<dbReference type="NCBIfam" id="TIGR00741">
    <property type="entry name" value="yfiA"/>
    <property type="match status" value="1"/>
</dbReference>
<comment type="subunit">
    <text evidence="3">Interacts with 100S ribosomes.</text>
</comment>
<keyword evidence="1 3" id="KW-0963">Cytoplasm</keyword>
<evidence type="ECO:0000256" key="3">
    <source>
        <dbReference type="HAMAP-Rule" id="MF_00839"/>
    </source>
</evidence>
<dbReference type="Proteomes" id="UP000193435">
    <property type="component" value="Unassembled WGS sequence"/>
</dbReference>
<dbReference type="RefSeq" id="WP_085558667.1">
    <property type="nucleotide sequence ID" value="NZ_FOAH01000042.1"/>
</dbReference>
<dbReference type="InterPro" id="IPR003489">
    <property type="entry name" value="RHF/RaiA"/>
</dbReference>
<comment type="subcellular location">
    <subcellularLocation>
        <location evidence="3">Cytoplasm</location>
    </subcellularLocation>
</comment>
<dbReference type="InterPro" id="IPR050574">
    <property type="entry name" value="HPF/YfiA_ribosome-assoc"/>
</dbReference>
<dbReference type="Gene3D" id="3.30.160.100">
    <property type="entry name" value="Ribosome hibernation promotion factor-like"/>
    <property type="match status" value="1"/>
</dbReference>
<dbReference type="OrthoDB" id="9794975at2"/>
<dbReference type="GO" id="GO:0022627">
    <property type="term" value="C:cytosolic small ribosomal subunit"/>
    <property type="evidence" value="ECO:0007669"/>
    <property type="project" value="TreeGrafter"/>
</dbReference>
<dbReference type="Pfam" id="PF02482">
    <property type="entry name" value="Ribosomal_S30AE"/>
    <property type="match status" value="1"/>
</dbReference>
<sequence length="186" mass="21492">MFKYNVRGENIEVTAAIRSYVEKKVGKIERYFTDVPESTAHVNLKTYSDKTAKVEVTIPLPYLVLRAEETSPDLYGSVDLVVDKLERQMRKYKTKINRKSREKGFEMRVPAGELLDENLEDELENDINIVRTKRLSLKPMDSEEAVLQMNMLGHNFFIFEDAETNGTSIVYTRKDGKYGLIETDLN</sequence>
<name>A0A1X7MPY9_9LACT</name>
<proteinExistence type="inferred from homology"/>
<dbReference type="CDD" id="cd00552">
    <property type="entry name" value="RaiA"/>
    <property type="match status" value="1"/>
</dbReference>
<dbReference type="GO" id="GO:0045900">
    <property type="term" value="P:negative regulation of translational elongation"/>
    <property type="evidence" value="ECO:0007669"/>
    <property type="project" value="TreeGrafter"/>
</dbReference>
<dbReference type="InterPro" id="IPR032528">
    <property type="entry name" value="Ribosom_S30AE_C"/>
</dbReference>
<accession>A0A1X7MPY9</accession>
<dbReference type="AlphaFoldDB" id="A0A1X7MPY9"/>
<dbReference type="STRING" id="1073423.SAMN04488700_0312"/>
<evidence type="ECO:0000256" key="2">
    <source>
        <dbReference type="ARBA" id="ARBA00022845"/>
    </source>
</evidence>
<reference evidence="5 6" key="1">
    <citation type="submission" date="2017-04" db="EMBL/GenBank/DDBJ databases">
        <authorList>
            <person name="Afonso C.L."/>
            <person name="Miller P.J."/>
            <person name="Scott M.A."/>
            <person name="Spackman E."/>
            <person name="Goraichik I."/>
            <person name="Dimitrov K.M."/>
            <person name="Suarez D.L."/>
            <person name="Swayne D.E."/>
        </authorList>
    </citation>
    <scope>NUCLEOTIDE SEQUENCE [LARGE SCALE GENOMIC DNA]</scope>
    <source>
        <strain evidence="5 6">LMG26642</strain>
    </source>
</reference>
<dbReference type="GO" id="GO:0043024">
    <property type="term" value="F:ribosomal small subunit binding"/>
    <property type="evidence" value="ECO:0007669"/>
    <property type="project" value="TreeGrafter"/>
</dbReference>
<comment type="similarity">
    <text evidence="3">Belongs to the HPF/YfiA ribosome-associated protein family. Long HPF subfamily.</text>
</comment>
<comment type="function">
    <text evidence="3">Required for dimerization of active 70S ribosomes into 100S ribosomes in stationary phase; 100S ribosomes are translationally inactive and sometimes present during exponential growth.</text>
</comment>
<dbReference type="PANTHER" id="PTHR33231:SF1">
    <property type="entry name" value="30S RIBOSOMAL PROTEIN"/>
    <property type="match status" value="1"/>
</dbReference>
<dbReference type="InterPro" id="IPR036567">
    <property type="entry name" value="RHF-like"/>
</dbReference>
<evidence type="ECO:0000313" key="5">
    <source>
        <dbReference type="EMBL" id="SMH26899.1"/>
    </source>
</evidence>
<evidence type="ECO:0000259" key="4">
    <source>
        <dbReference type="Pfam" id="PF16321"/>
    </source>
</evidence>
<dbReference type="PANTHER" id="PTHR33231">
    <property type="entry name" value="30S RIBOSOMAL PROTEIN"/>
    <property type="match status" value="1"/>
</dbReference>
<keyword evidence="6" id="KW-1185">Reference proteome</keyword>
<evidence type="ECO:0000256" key="1">
    <source>
        <dbReference type="ARBA" id="ARBA00022490"/>
    </source>
</evidence>
<gene>
    <name evidence="3" type="primary">hpf</name>
    <name evidence="5" type="ORF">SAMN04488700_0312</name>
</gene>
<dbReference type="InterPro" id="IPR038416">
    <property type="entry name" value="Ribosom_S30AE_C_sf"/>
</dbReference>
<dbReference type="FunFam" id="3.30.505.50:FF:000001">
    <property type="entry name" value="Ribosome hibernation promoting factor"/>
    <property type="match status" value="1"/>
</dbReference>
<evidence type="ECO:0000313" key="6">
    <source>
        <dbReference type="Proteomes" id="UP000193435"/>
    </source>
</evidence>